<evidence type="ECO:0000313" key="4">
    <source>
        <dbReference type="Proteomes" id="UP001214201"/>
    </source>
</evidence>
<dbReference type="PANTHER" id="PTHR30164:SF2">
    <property type="entry name" value="PROTEIN MTFA"/>
    <property type="match status" value="1"/>
</dbReference>
<dbReference type="GO" id="GO:0005829">
    <property type="term" value="C:cytosol"/>
    <property type="evidence" value="ECO:0007669"/>
    <property type="project" value="TreeGrafter"/>
</dbReference>
<dbReference type="Pfam" id="PF06167">
    <property type="entry name" value="Peptidase_M90"/>
    <property type="match status" value="1"/>
</dbReference>
<dbReference type="Proteomes" id="UP001214201">
    <property type="component" value="Chromosome"/>
</dbReference>
<reference evidence="2 4" key="2">
    <citation type="submission" date="2021-08" db="EMBL/GenBank/DDBJ databases">
        <title>Genome sequences of Xanthomonas cucurbitae isolates from 5 Midwestern US states.</title>
        <authorList>
            <person name="Hind S.R."/>
        </authorList>
    </citation>
    <scope>NUCLEOTIDE SEQUENCE [LARGE SCALE GENOMIC DNA]</scope>
    <source>
        <strain evidence="2 4">OH_261</strain>
    </source>
</reference>
<dbReference type="InterPro" id="IPR024079">
    <property type="entry name" value="MetalloPept_cat_dom_sf"/>
</dbReference>
<dbReference type="GO" id="GO:0008237">
    <property type="term" value="F:metallopeptidase activity"/>
    <property type="evidence" value="ECO:0007669"/>
    <property type="project" value="InterPro"/>
</dbReference>
<keyword evidence="4" id="KW-1185">Reference proteome</keyword>
<name>A0A2S7DX45_9XANT</name>
<dbReference type="EMBL" id="CP082214">
    <property type="protein sequence ID" value="WDM71780.1"/>
    <property type="molecule type" value="Genomic_DNA"/>
</dbReference>
<protein>
    <submittedName>
        <fullName evidence="2">Zinc-dependent peptidase</fullName>
    </submittedName>
</protein>
<dbReference type="AlphaFoldDB" id="A0A2S7DX45"/>
<dbReference type="CDD" id="cd20169">
    <property type="entry name" value="Peptidase_M90_mtfA"/>
    <property type="match status" value="1"/>
</dbReference>
<evidence type="ECO:0000313" key="2">
    <source>
        <dbReference type="EMBL" id="WDM71780.1"/>
    </source>
</evidence>
<dbReference type="PANTHER" id="PTHR30164">
    <property type="entry name" value="MTFA PEPTIDASE"/>
    <property type="match status" value="1"/>
</dbReference>
<dbReference type="InterPro" id="IPR042252">
    <property type="entry name" value="MtfA_N"/>
</dbReference>
<reference evidence="1 3" key="1">
    <citation type="submission" date="2016-08" db="EMBL/GenBank/DDBJ databases">
        <authorList>
            <person name="Seilhamer J.J."/>
        </authorList>
    </citation>
    <scope>NUCLEOTIDE SEQUENCE [LARGE SCALE GENOMIC DNA]</scope>
    <source>
        <strain evidence="1 3">CFBP2542</strain>
    </source>
</reference>
<dbReference type="Gene3D" id="1.10.472.150">
    <property type="entry name" value="Glucose-regulated metallo-peptidase M90, N-terminal domain"/>
    <property type="match status" value="1"/>
</dbReference>
<dbReference type="GO" id="GO:0004177">
    <property type="term" value="F:aminopeptidase activity"/>
    <property type="evidence" value="ECO:0007669"/>
    <property type="project" value="TreeGrafter"/>
</dbReference>
<dbReference type="RefSeq" id="WP_104601878.1">
    <property type="nucleotide sequence ID" value="NZ_CP082213.1"/>
</dbReference>
<dbReference type="EMBL" id="MDED01000002">
    <property type="protein sequence ID" value="PPU78414.1"/>
    <property type="molecule type" value="Genomic_DNA"/>
</dbReference>
<dbReference type="SUPFAM" id="SSF55486">
    <property type="entry name" value="Metalloproteases ('zincins'), catalytic domain"/>
    <property type="match status" value="1"/>
</dbReference>
<sequence length="265" mass="29652">MAQLSARHVPLIQGWLRWLRRRPLEIPDALWNPVRSECAWVAALDPLRQQRLRTLAATFLHQKTISPVDGLQLQPGDQVLLAATCCLPLLEFGAAGWRGWSQLIVYPDAFRVQRSHMDAAGVMHAWDDTLIGEAWEQGPLIVSWADVQADLHDPCAGFNVIVHEMAHKLDALDGVLDGTPPLPRELQRRWARDFQQAFDAFCQRVDAGEDTEIDPYAAEAPEEFFAVVSEYHFSAPQVLERVMPAVAAHLVSVYGPSPFAPQPAR</sequence>
<evidence type="ECO:0000313" key="3">
    <source>
        <dbReference type="Proteomes" id="UP000239561"/>
    </source>
</evidence>
<organism evidence="1 3">
    <name type="scientific">Xanthomonas cucurbitae</name>
    <dbReference type="NCBI Taxonomy" id="56453"/>
    <lineage>
        <taxon>Bacteria</taxon>
        <taxon>Pseudomonadati</taxon>
        <taxon>Pseudomonadota</taxon>
        <taxon>Gammaproteobacteria</taxon>
        <taxon>Lysobacterales</taxon>
        <taxon>Lysobacteraceae</taxon>
        <taxon>Xanthomonas</taxon>
    </lineage>
</organism>
<proteinExistence type="predicted"/>
<dbReference type="Gene3D" id="3.40.390.10">
    <property type="entry name" value="Collagenase (Catalytic Domain)"/>
    <property type="match status" value="1"/>
</dbReference>
<evidence type="ECO:0000313" key="1">
    <source>
        <dbReference type="EMBL" id="PPU78414.1"/>
    </source>
</evidence>
<dbReference type="Proteomes" id="UP000239561">
    <property type="component" value="Unassembled WGS sequence"/>
</dbReference>
<gene>
    <name evidence="2" type="ORF">K6978_00775</name>
    <name evidence="1" type="ORF">XcuCFBP2542_01575</name>
</gene>
<dbReference type="InterPro" id="IPR010384">
    <property type="entry name" value="MtfA_fam"/>
</dbReference>
<accession>A0A2S7DX45</accession>